<dbReference type="GO" id="GO:0005975">
    <property type="term" value="P:carbohydrate metabolic process"/>
    <property type="evidence" value="ECO:0007669"/>
    <property type="project" value="InterPro"/>
</dbReference>
<evidence type="ECO:0000256" key="4">
    <source>
        <dbReference type="ARBA" id="ARBA00023295"/>
    </source>
</evidence>
<evidence type="ECO:0000313" key="9">
    <source>
        <dbReference type="EMBL" id="CRG89455.1"/>
    </source>
</evidence>
<dbReference type="EMBL" id="CVMT01000006">
    <property type="protein sequence ID" value="CRG89455.1"/>
    <property type="molecule type" value="Genomic_DNA"/>
</dbReference>
<feature type="chain" id="PRO_5006711449" description="GH18 domain-containing protein" evidence="7">
    <location>
        <begin position="20"/>
        <end position="346"/>
    </location>
</feature>
<evidence type="ECO:0000259" key="8">
    <source>
        <dbReference type="PROSITE" id="PS51910"/>
    </source>
</evidence>
<keyword evidence="10" id="KW-1185">Reference proteome</keyword>
<dbReference type="Gene3D" id="3.20.20.80">
    <property type="entry name" value="Glycosidases"/>
    <property type="match status" value="1"/>
</dbReference>
<proteinExistence type="inferred from homology"/>
<evidence type="ECO:0000313" key="10">
    <source>
        <dbReference type="Proteomes" id="UP000054383"/>
    </source>
</evidence>
<keyword evidence="3" id="KW-0378">Hydrolase</keyword>
<dbReference type="GO" id="GO:0005576">
    <property type="term" value="C:extracellular region"/>
    <property type="evidence" value="ECO:0007669"/>
    <property type="project" value="TreeGrafter"/>
</dbReference>
<dbReference type="InterPro" id="IPR045321">
    <property type="entry name" value="Cts1-like"/>
</dbReference>
<evidence type="ECO:0000256" key="2">
    <source>
        <dbReference type="ARBA" id="ARBA00022512"/>
    </source>
</evidence>
<dbReference type="InterPro" id="IPR017853">
    <property type="entry name" value="GH"/>
</dbReference>
<dbReference type="Proteomes" id="UP000054383">
    <property type="component" value="Unassembled WGS sequence"/>
</dbReference>
<comment type="function">
    <text evidence="5">GPI-anchored chitinase involved in the degradation of chitin, a component of the cell walls of fungi and exoskeletal elements of some animals (including worms and arthropods). Required to reshape the cell wall at the sites where cell wall remodeling and/or cell wall maturation actively take place such as sites of conidia formation.</text>
</comment>
<dbReference type="STRING" id="28573.A0A0U1M1I2"/>
<evidence type="ECO:0000256" key="6">
    <source>
        <dbReference type="ARBA" id="ARBA00025727"/>
    </source>
</evidence>
<dbReference type="InterPro" id="IPR001223">
    <property type="entry name" value="Glyco_hydro18_cat"/>
</dbReference>
<accession>A0A0U1M1I2</accession>
<dbReference type="SUPFAM" id="SSF51445">
    <property type="entry name" value="(Trans)glycosidases"/>
    <property type="match status" value="1"/>
</dbReference>
<dbReference type="AlphaFoldDB" id="A0A0U1M1I2"/>
<keyword evidence="4" id="KW-0326">Glycosidase</keyword>
<feature type="domain" description="GH18" evidence="8">
    <location>
        <begin position="35"/>
        <end position="346"/>
    </location>
</feature>
<keyword evidence="2" id="KW-0964">Secreted</keyword>
<gene>
    <name evidence="9" type="ORF">PISL3812_06491</name>
</gene>
<dbReference type="PANTHER" id="PTHR45708:SF49">
    <property type="entry name" value="ENDOCHITINASE"/>
    <property type="match status" value="1"/>
</dbReference>
<keyword evidence="2" id="KW-0134">Cell wall</keyword>
<dbReference type="Pfam" id="PF00704">
    <property type="entry name" value="Glyco_hydro_18"/>
    <property type="match status" value="1"/>
</dbReference>
<dbReference type="PROSITE" id="PS51910">
    <property type="entry name" value="GH18_2"/>
    <property type="match status" value="1"/>
</dbReference>
<comment type="subcellular location">
    <subcellularLocation>
        <location evidence="1">Secreted</location>
        <location evidence="1">Cell wall</location>
    </subcellularLocation>
</comment>
<dbReference type="GO" id="GO:0004568">
    <property type="term" value="F:chitinase activity"/>
    <property type="evidence" value="ECO:0007669"/>
    <property type="project" value="TreeGrafter"/>
</dbReference>
<dbReference type="InterPro" id="IPR050542">
    <property type="entry name" value="Glycosyl_Hydrlase18_Chitinase"/>
</dbReference>
<sequence>MHLSKIATGLGLMAGIASAVPHRTLSARANSTSSGQTVVYWGTNGSGATENDDLSTYCTADSGIDVIVLSFLYEFGNGEISPSGVIGNSCFVSTTGEPQQCDNVASSIAKCQANGVKVILSLGGASASYSLSSQAEAEAIGQYLWDSYGGSGNTSVPHPFGNATVDGWDFDIESSTSSQYFQYMIAKLRSNFASDTSKTYYITGAPQCPIPEPNMGVIIGNSTFDYIWVQFYNNNEYKPDPCSLGYNGGAPFNYNQWVKYLAGTPSKDAKIFVGVPASTLGANGNTGGAEYYIEPADLASLVAETKGNSTFGGVMMWDAGYSDSNVVNGCTYAQQSHSILTTGSPC</sequence>
<evidence type="ECO:0000256" key="1">
    <source>
        <dbReference type="ARBA" id="ARBA00004191"/>
    </source>
</evidence>
<dbReference type="OMA" id="YQYMIST"/>
<reference evidence="9 10" key="1">
    <citation type="submission" date="2015-04" db="EMBL/GenBank/DDBJ databases">
        <authorList>
            <person name="Syromyatnikov M.Y."/>
            <person name="Popov V.N."/>
        </authorList>
    </citation>
    <scope>NUCLEOTIDE SEQUENCE [LARGE SCALE GENOMIC DNA]</scope>
    <source>
        <strain evidence="9">WF-38-12</strain>
    </source>
</reference>
<dbReference type="PANTHER" id="PTHR45708">
    <property type="entry name" value="ENDOCHITINASE"/>
    <property type="match status" value="1"/>
</dbReference>
<keyword evidence="7" id="KW-0732">Signal</keyword>
<dbReference type="CDD" id="cd02877">
    <property type="entry name" value="GH18_hevamine_XipI_class_III"/>
    <property type="match status" value="1"/>
</dbReference>
<protein>
    <recommendedName>
        <fullName evidence="8">GH18 domain-containing protein</fullName>
    </recommendedName>
</protein>
<evidence type="ECO:0000256" key="7">
    <source>
        <dbReference type="SAM" id="SignalP"/>
    </source>
</evidence>
<organism evidence="9 10">
    <name type="scientific">Talaromyces islandicus</name>
    <name type="common">Penicillium islandicum</name>
    <dbReference type="NCBI Taxonomy" id="28573"/>
    <lineage>
        <taxon>Eukaryota</taxon>
        <taxon>Fungi</taxon>
        <taxon>Dikarya</taxon>
        <taxon>Ascomycota</taxon>
        <taxon>Pezizomycotina</taxon>
        <taxon>Eurotiomycetes</taxon>
        <taxon>Eurotiomycetidae</taxon>
        <taxon>Eurotiales</taxon>
        <taxon>Trichocomaceae</taxon>
        <taxon>Talaromyces</taxon>
        <taxon>Talaromyces sect. Islandici</taxon>
    </lineage>
</organism>
<feature type="signal peptide" evidence="7">
    <location>
        <begin position="1"/>
        <end position="19"/>
    </location>
</feature>
<dbReference type="OrthoDB" id="6020543at2759"/>
<evidence type="ECO:0000256" key="3">
    <source>
        <dbReference type="ARBA" id="ARBA00022801"/>
    </source>
</evidence>
<comment type="similarity">
    <text evidence="6">Belongs to the glycosyl hydrolase 18 family. Chitinase class III subfamily.</text>
</comment>
<name>A0A0U1M1I2_TALIS</name>
<evidence type="ECO:0000256" key="5">
    <source>
        <dbReference type="ARBA" id="ARBA00024658"/>
    </source>
</evidence>